<protein>
    <submittedName>
        <fullName evidence="1">Uncharacterized protein</fullName>
    </submittedName>
</protein>
<evidence type="ECO:0000313" key="1">
    <source>
        <dbReference type="EMBL" id="XBX74089.1"/>
    </source>
</evidence>
<reference evidence="1" key="1">
    <citation type="journal article" date="2013" name="Extremophiles">
        <title>Proteinivorax tanatarense gen. nov., sp. nov., an anaerobic, haloalkaliphilic, proteolytic bacterium isolated from a decaying algal bloom, and proposal of Proteinivoraceae fam. nov.</title>
        <authorList>
            <person name="Kevbrin V."/>
            <person name="Boltyanskaya Y."/>
            <person name="Zhilina T."/>
            <person name="Kolganova T."/>
            <person name="Lavrentjeva E."/>
            <person name="Kuznetsov B."/>
        </authorList>
    </citation>
    <scope>NUCLEOTIDE SEQUENCE</scope>
    <source>
        <strain evidence="1">Z-910T</strain>
    </source>
</reference>
<dbReference type="EMBL" id="CP158367">
    <property type="protein sequence ID" value="XBX74089.1"/>
    <property type="molecule type" value="Genomic_DNA"/>
</dbReference>
<organism evidence="1">
    <name type="scientific">Proteinivorax tanatarense</name>
    <dbReference type="NCBI Taxonomy" id="1260629"/>
    <lineage>
        <taxon>Bacteria</taxon>
        <taxon>Bacillati</taxon>
        <taxon>Bacillota</taxon>
        <taxon>Clostridia</taxon>
        <taxon>Eubacteriales</taxon>
        <taxon>Proteinivoracaceae</taxon>
        <taxon>Proteinivorax</taxon>
    </lineage>
</organism>
<proteinExistence type="predicted"/>
<accession>A0AAU7VJ55</accession>
<sequence>MPKENWMDEMPLAELSSNDMKRLKELERELNKKYNSKVYVMALTHDL</sequence>
<gene>
    <name evidence="1" type="ORF">PRVXT_002113</name>
</gene>
<dbReference type="RefSeq" id="WP_350342847.1">
    <property type="nucleotide sequence ID" value="NZ_CP158367.1"/>
</dbReference>
<dbReference type="AlphaFoldDB" id="A0AAU7VJ55"/>
<name>A0AAU7VJ55_9FIRM</name>
<reference evidence="1" key="2">
    <citation type="submission" date="2024-06" db="EMBL/GenBank/DDBJ databases">
        <authorList>
            <person name="Petrova K.O."/>
            <person name="Toshchakov S.V."/>
            <person name="Boltjanskaja Y.V."/>
            <person name="Kevbrin V."/>
        </authorList>
    </citation>
    <scope>NUCLEOTIDE SEQUENCE</scope>
    <source>
        <strain evidence="1">Z-910T</strain>
    </source>
</reference>